<dbReference type="Gene3D" id="6.10.340.10">
    <property type="match status" value="1"/>
</dbReference>
<feature type="transmembrane region" description="Helical" evidence="5">
    <location>
        <begin position="186"/>
        <end position="209"/>
    </location>
</feature>
<evidence type="ECO:0000256" key="2">
    <source>
        <dbReference type="ARBA" id="ARBA00029447"/>
    </source>
</evidence>
<feature type="domain" description="Methyl-accepting transducer" evidence="6">
    <location>
        <begin position="302"/>
        <end position="538"/>
    </location>
</feature>
<name>A0A1G9LPT1_9PROT</name>
<feature type="region of interest" description="Disordered" evidence="4">
    <location>
        <begin position="306"/>
        <end position="328"/>
    </location>
</feature>
<dbReference type="Gene3D" id="1.10.287.950">
    <property type="entry name" value="Methyl-accepting chemotaxis protein"/>
    <property type="match status" value="1"/>
</dbReference>
<dbReference type="EMBL" id="FNHG01000001">
    <property type="protein sequence ID" value="SDL63940.1"/>
    <property type="molecule type" value="Genomic_DNA"/>
</dbReference>
<dbReference type="STRING" id="144026.SAMN04488568_101151"/>
<dbReference type="InterPro" id="IPR003660">
    <property type="entry name" value="HAMP_dom"/>
</dbReference>
<keyword evidence="5" id="KW-1133">Transmembrane helix</keyword>
<keyword evidence="9" id="KW-1185">Reference proteome</keyword>
<evidence type="ECO:0000259" key="6">
    <source>
        <dbReference type="PROSITE" id="PS50111"/>
    </source>
</evidence>
<dbReference type="PANTHER" id="PTHR32089">
    <property type="entry name" value="METHYL-ACCEPTING CHEMOTAXIS PROTEIN MCPB"/>
    <property type="match status" value="1"/>
</dbReference>
<dbReference type="PRINTS" id="PR00260">
    <property type="entry name" value="CHEMTRNSDUCR"/>
</dbReference>
<sequence length="558" mass="58910">MPAINLQNMSLRGRLSLLAVASIGAMLLYVLVNGLVGSAVARVVTESRQTTIANVAANALEKDMTSFLRDTYRMLALPTDDFIADARGNLTDLGIAIENTRATGLDARYQATFDEIQTEYTALTALFGELEAQVRNLTTADTIAYTERLAVFDDDMDTMIESVRDGTADDLRAGWAELDTMHTLSFWIGVIAVLVAAGVLYGLTIMIGASIRRSVASVQQVLTALARGDRHVEIAGQERADVFGELSRALSQLDAALTAADEVRARDDAEAETKMRQQEATRQAVERFEDASSNLMQSVMRSSESLELAAGQMQSRSSEAAGQSNSARQAADLTASSVQSVAAAAEELAASIAEVSSQVARTSELSQVADQETRVSSEVVEQLAESAQAIGAIIDLIDTIASQTNLLALNATIEAARAGEAGKGFAVVASEVKALAEQTSGATQQITQRISAIQSSTEACAKSTAAALAAVSQLGELATASAAAIEQQRVATSEIAESAQRAQAGATKAATDVGQVAEFTQQTDQVSSDVLNSCTDMARNQGAWKDEFDQFLNTIRAA</sequence>
<dbReference type="GO" id="GO:0016020">
    <property type="term" value="C:membrane"/>
    <property type="evidence" value="ECO:0007669"/>
    <property type="project" value="InterPro"/>
</dbReference>
<dbReference type="PROSITE" id="PS50111">
    <property type="entry name" value="CHEMOTAXIS_TRANSDUC_2"/>
    <property type="match status" value="1"/>
</dbReference>
<dbReference type="RefSeq" id="WP_091765232.1">
    <property type="nucleotide sequence ID" value="NZ_FNHG01000001.1"/>
</dbReference>
<gene>
    <name evidence="8" type="ORF">SAMN04488568_101151</name>
</gene>
<evidence type="ECO:0000256" key="3">
    <source>
        <dbReference type="PROSITE-ProRule" id="PRU00284"/>
    </source>
</evidence>
<dbReference type="PANTHER" id="PTHR32089:SF112">
    <property type="entry name" value="LYSOZYME-LIKE PROTEIN-RELATED"/>
    <property type="match status" value="1"/>
</dbReference>
<evidence type="ECO:0000256" key="4">
    <source>
        <dbReference type="SAM" id="MobiDB-lite"/>
    </source>
</evidence>
<accession>A0A1G9LPT1</accession>
<dbReference type="GO" id="GO:0004888">
    <property type="term" value="F:transmembrane signaling receptor activity"/>
    <property type="evidence" value="ECO:0007669"/>
    <property type="project" value="InterPro"/>
</dbReference>
<proteinExistence type="inferred from homology"/>
<evidence type="ECO:0000256" key="1">
    <source>
        <dbReference type="ARBA" id="ARBA00023224"/>
    </source>
</evidence>
<comment type="similarity">
    <text evidence="2">Belongs to the methyl-accepting chemotaxis (MCP) protein family.</text>
</comment>
<keyword evidence="5" id="KW-0812">Transmembrane</keyword>
<evidence type="ECO:0000313" key="9">
    <source>
        <dbReference type="Proteomes" id="UP000199759"/>
    </source>
</evidence>
<dbReference type="SMART" id="SM00283">
    <property type="entry name" value="MA"/>
    <property type="match status" value="1"/>
</dbReference>
<feature type="domain" description="HAMP" evidence="7">
    <location>
        <begin position="209"/>
        <end position="262"/>
    </location>
</feature>
<dbReference type="Proteomes" id="UP000199759">
    <property type="component" value="Unassembled WGS sequence"/>
</dbReference>
<organism evidence="8 9">
    <name type="scientific">Maricaulis salignorans</name>
    <dbReference type="NCBI Taxonomy" id="144026"/>
    <lineage>
        <taxon>Bacteria</taxon>
        <taxon>Pseudomonadati</taxon>
        <taxon>Pseudomonadota</taxon>
        <taxon>Alphaproteobacteria</taxon>
        <taxon>Maricaulales</taxon>
        <taxon>Maricaulaceae</taxon>
        <taxon>Maricaulis</taxon>
    </lineage>
</organism>
<evidence type="ECO:0000256" key="5">
    <source>
        <dbReference type="SAM" id="Phobius"/>
    </source>
</evidence>
<dbReference type="InterPro" id="IPR004089">
    <property type="entry name" value="MCPsignal_dom"/>
</dbReference>
<dbReference type="GO" id="GO:0007165">
    <property type="term" value="P:signal transduction"/>
    <property type="evidence" value="ECO:0007669"/>
    <property type="project" value="UniProtKB-KW"/>
</dbReference>
<dbReference type="SUPFAM" id="SSF58104">
    <property type="entry name" value="Methyl-accepting chemotaxis protein (MCP) signaling domain"/>
    <property type="match status" value="1"/>
</dbReference>
<dbReference type="InterPro" id="IPR004090">
    <property type="entry name" value="Chemotax_Me-accpt_rcpt"/>
</dbReference>
<dbReference type="GO" id="GO:0006935">
    <property type="term" value="P:chemotaxis"/>
    <property type="evidence" value="ECO:0007669"/>
    <property type="project" value="InterPro"/>
</dbReference>
<dbReference type="AlphaFoldDB" id="A0A1G9LPT1"/>
<keyword evidence="5" id="KW-0472">Membrane</keyword>
<evidence type="ECO:0000313" key="8">
    <source>
        <dbReference type="EMBL" id="SDL63940.1"/>
    </source>
</evidence>
<evidence type="ECO:0000259" key="7">
    <source>
        <dbReference type="PROSITE" id="PS50885"/>
    </source>
</evidence>
<dbReference type="Pfam" id="PF00015">
    <property type="entry name" value="MCPsignal"/>
    <property type="match status" value="1"/>
</dbReference>
<protein>
    <submittedName>
        <fullName evidence="8">Methyl-accepting chemotaxis sensory transducer</fullName>
    </submittedName>
</protein>
<dbReference type="PROSITE" id="PS50885">
    <property type="entry name" value="HAMP"/>
    <property type="match status" value="1"/>
</dbReference>
<feature type="compositionally biased region" description="Polar residues" evidence="4">
    <location>
        <begin position="312"/>
        <end position="328"/>
    </location>
</feature>
<keyword evidence="1 3" id="KW-0807">Transducer</keyword>
<reference evidence="8 9" key="1">
    <citation type="submission" date="2016-10" db="EMBL/GenBank/DDBJ databases">
        <authorList>
            <person name="de Groot N.N."/>
        </authorList>
    </citation>
    <scope>NUCLEOTIDE SEQUENCE [LARGE SCALE GENOMIC DNA]</scope>
    <source>
        <strain evidence="8 9">DSM 16077</strain>
    </source>
</reference>
<dbReference type="OrthoDB" id="354287at2"/>